<sequence>MRESDLVDYFVPLGKRLAAGEWFAARVSTCGLFHVAYQGCADVLKTELQSSYSQLCKDDMPMMVFALSYYMCSSFGNVVHRHREHDQDSVRMLVVESCAALGKLLKPRKKLSSDSSQHVHSAPASVIMGIAPILRKHLVPIFLSLLKDEFPDVRLNIIRKLDEVNQVTGIDLLSQSLLPAIVELAEDRHWRFRLAIIEYVPLLASQLGIGFFDNKLGALSMQWLQDKVHLEESFDVWHNFSSILYSIHEAAANNLKRLAEEFGPEWAMQNLVPQSLVCKIANINIRVLAQVHQTLTYCLVDYGDKGLEKPTVWPYIQCCDQTISFSNTSMFVWQVVEKTLR</sequence>
<protein>
    <submittedName>
        <fullName evidence="3">Uncharacterized protein</fullName>
    </submittedName>
</protein>
<proteinExistence type="predicted"/>
<dbReference type="Gene3D" id="1.25.10.10">
    <property type="entry name" value="Leucine-rich Repeat Variant"/>
    <property type="match status" value="2"/>
</dbReference>
<dbReference type="EMBL" id="CAKOAT010068488">
    <property type="protein sequence ID" value="CAH8307957.1"/>
    <property type="molecule type" value="Genomic_DNA"/>
</dbReference>
<dbReference type="AlphaFoldDB" id="A0ABC8J6S6"/>
<dbReference type="SUPFAM" id="SSF48371">
    <property type="entry name" value="ARM repeat"/>
    <property type="match status" value="1"/>
</dbReference>
<organism evidence="3 4">
    <name type="scientific">Eruca vesicaria subsp. sativa</name>
    <name type="common">Garden rocket</name>
    <name type="synonym">Eruca sativa</name>
    <dbReference type="NCBI Taxonomy" id="29727"/>
    <lineage>
        <taxon>Eukaryota</taxon>
        <taxon>Viridiplantae</taxon>
        <taxon>Streptophyta</taxon>
        <taxon>Embryophyta</taxon>
        <taxon>Tracheophyta</taxon>
        <taxon>Spermatophyta</taxon>
        <taxon>Magnoliopsida</taxon>
        <taxon>eudicotyledons</taxon>
        <taxon>Gunneridae</taxon>
        <taxon>Pentapetalae</taxon>
        <taxon>rosids</taxon>
        <taxon>malvids</taxon>
        <taxon>Brassicales</taxon>
        <taxon>Brassicaceae</taxon>
        <taxon>Brassiceae</taxon>
        <taxon>Eruca</taxon>
    </lineage>
</organism>
<dbReference type="Proteomes" id="UP001642260">
    <property type="component" value="Unassembled WGS sequence"/>
</dbReference>
<evidence type="ECO:0000256" key="1">
    <source>
        <dbReference type="ARBA" id="ARBA00022737"/>
    </source>
</evidence>
<gene>
    <name evidence="3" type="ORF">ERUC_LOCUS5056</name>
</gene>
<accession>A0ABC8J6S6</accession>
<feature type="repeat" description="HEAT" evidence="2">
    <location>
        <begin position="177"/>
        <end position="215"/>
    </location>
</feature>
<evidence type="ECO:0000313" key="3">
    <source>
        <dbReference type="EMBL" id="CAH8307957.1"/>
    </source>
</evidence>
<dbReference type="PANTHER" id="PTHR10648">
    <property type="entry name" value="SERINE/THREONINE-PROTEIN PHOSPHATASE PP2A 65 KDA REGULATORY SUBUNIT"/>
    <property type="match status" value="1"/>
</dbReference>
<reference evidence="3 4" key="1">
    <citation type="submission" date="2022-03" db="EMBL/GenBank/DDBJ databases">
        <authorList>
            <person name="Macdonald S."/>
            <person name="Ahmed S."/>
            <person name="Newling K."/>
        </authorList>
    </citation>
    <scope>NUCLEOTIDE SEQUENCE [LARGE SCALE GENOMIC DNA]</scope>
</reference>
<name>A0ABC8J6S6_ERUVS</name>
<dbReference type="InterPro" id="IPR021133">
    <property type="entry name" value="HEAT_type_2"/>
</dbReference>
<feature type="repeat" description="HEAT" evidence="2">
    <location>
        <begin position="138"/>
        <end position="176"/>
    </location>
</feature>
<comment type="caution">
    <text evidence="3">The sequence shown here is derived from an EMBL/GenBank/DDBJ whole genome shotgun (WGS) entry which is preliminary data.</text>
</comment>
<dbReference type="InterPro" id="IPR051023">
    <property type="entry name" value="PP2A_Regulatory_Subunit_A"/>
</dbReference>
<evidence type="ECO:0000313" key="4">
    <source>
        <dbReference type="Proteomes" id="UP001642260"/>
    </source>
</evidence>
<dbReference type="InterPro" id="IPR011989">
    <property type="entry name" value="ARM-like"/>
</dbReference>
<dbReference type="PANTHER" id="PTHR10648:SF29">
    <property type="entry name" value="SERINE_THREONINE-PROTEIN PHOSPHATASE 2A 65 KDA REGULATORY SUBUNIT A ALPHA ISOFORM"/>
    <property type="match status" value="1"/>
</dbReference>
<evidence type="ECO:0000256" key="2">
    <source>
        <dbReference type="PROSITE-ProRule" id="PRU00103"/>
    </source>
</evidence>
<dbReference type="PROSITE" id="PS50077">
    <property type="entry name" value="HEAT_REPEAT"/>
    <property type="match status" value="2"/>
</dbReference>
<keyword evidence="4" id="KW-1185">Reference proteome</keyword>
<keyword evidence="1" id="KW-0677">Repeat</keyword>
<dbReference type="InterPro" id="IPR016024">
    <property type="entry name" value="ARM-type_fold"/>
</dbReference>